<proteinExistence type="predicted"/>
<evidence type="ECO:0000256" key="1">
    <source>
        <dbReference type="SAM" id="MobiDB-lite"/>
    </source>
</evidence>
<dbReference type="EMBL" id="LIAE01006519">
    <property type="protein sequence ID" value="PAV88393.1"/>
    <property type="molecule type" value="Genomic_DNA"/>
</dbReference>
<feature type="compositionally biased region" description="Low complexity" evidence="1">
    <location>
        <begin position="154"/>
        <end position="178"/>
    </location>
</feature>
<sequence length="204" mass="22833">MHSIFLLSLAITVQFCRSFNVPRNLDKRQIDFDEGFLEMQVEPNLPHLESSMQHLSELIAQLEEEEAAQWQRIADQTDATEEKQKEQEQQQQQQQQQKESTPVAPHAASTTPLLDVLHGLVVEAEKLHQEQLKHEQLKTAATKSEVIYQTKTISPATTYSPNTSPSTTTLQATTSSAPNGKSIESASEPSKKALKIEENSDILS</sequence>
<feature type="signal peptide" evidence="2">
    <location>
        <begin position="1"/>
        <end position="18"/>
    </location>
</feature>
<name>A0A2A2LQ95_9BILA</name>
<keyword evidence="4" id="KW-1185">Reference proteome</keyword>
<feature type="chain" id="PRO_5012855829" evidence="2">
    <location>
        <begin position="19"/>
        <end position="204"/>
    </location>
</feature>
<organism evidence="3 4">
    <name type="scientific">Diploscapter pachys</name>
    <dbReference type="NCBI Taxonomy" id="2018661"/>
    <lineage>
        <taxon>Eukaryota</taxon>
        <taxon>Metazoa</taxon>
        <taxon>Ecdysozoa</taxon>
        <taxon>Nematoda</taxon>
        <taxon>Chromadorea</taxon>
        <taxon>Rhabditida</taxon>
        <taxon>Rhabditina</taxon>
        <taxon>Rhabditomorpha</taxon>
        <taxon>Rhabditoidea</taxon>
        <taxon>Rhabditidae</taxon>
        <taxon>Diploscapter</taxon>
    </lineage>
</organism>
<protein>
    <submittedName>
        <fullName evidence="3">Uncharacterized protein</fullName>
    </submittedName>
</protein>
<feature type="compositionally biased region" description="Basic and acidic residues" evidence="1">
    <location>
        <begin position="189"/>
        <end position="198"/>
    </location>
</feature>
<comment type="caution">
    <text evidence="3">The sequence shown here is derived from an EMBL/GenBank/DDBJ whole genome shotgun (WGS) entry which is preliminary data.</text>
</comment>
<dbReference type="Proteomes" id="UP000218231">
    <property type="component" value="Unassembled WGS sequence"/>
</dbReference>
<accession>A0A2A2LQ95</accession>
<feature type="region of interest" description="Disordered" evidence="1">
    <location>
        <begin position="76"/>
        <end position="107"/>
    </location>
</feature>
<keyword evidence="2" id="KW-0732">Signal</keyword>
<evidence type="ECO:0000313" key="4">
    <source>
        <dbReference type="Proteomes" id="UP000218231"/>
    </source>
</evidence>
<evidence type="ECO:0000313" key="3">
    <source>
        <dbReference type="EMBL" id="PAV88393.1"/>
    </source>
</evidence>
<evidence type="ECO:0000256" key="2">
    <source>
        <dbReference type="SAM" id="SignalP"/>
    </source>
</evidence>
<dbReference type="AlphaFoldDB" id="A0A2A2LQ95"/>
<reference evidence="3" key="1">
    <citation type="journal article" date="2017" name="Curr. Biol.">
        <title>Genome architecture and evolution of a unichromosomal asexual nematode.</title>
        <authorList>
            <person name="Fradin H."/>
            <person name="Zegar C."/>
            <person name="Gutwein M."/>
            <person name="Lucas J."/>
            <person name="Kovtun M."/>
            <person name="Corcoran D."/>
            <person name="Baugh L.R."/>
            <person name="Kiontke K."/>
            <person name="Gunsalus K."/>
            <person name="Fitch D.H."/>
            <person name="Piano F."/>
        </authorList>
    </citation>
    <scope>NUCLEOTIDE SEQUENCE [LARGE SCALE GENOMIC DNA]</scope>
    <source>
        <strain evidence="3">PF1309</strain>
    </source>
</reference>
<feature type="compositionally biased region" description="Low complexity" evidence="1">
    <location>
        <begin position="89"/>
        <end position="99"/>
    </location>
</feature>
<feature type="region of interest" description="Disordered" evidence="1">
    <location>
        <begin position="152"/>
        <end position="204"/>
    </location>
</feature>
<gene>
    <name evidence="3" type="ORF">WR25_05987</name>
</gene>